<dbReference type="Proteomes" id="UP000199323">
    <property type="component" value="Unassembled WGS sequence"/>
</dbReference>
<accession>A0A1I1XKE5</accession>
<feature type="region of interest" description="Disordered" evidence="1">
    <location>
        <begin position="271"/>
        <end position="298"/>
    </location>
</feature>
<organism evidence="2 3">
    <name type="scientific">Actinacidiphila alni</name>
    <dbReference type="NCBI Taxonomy" id="380248"/>
    <lineage>
        <taxon>Bacteria</taxon>
        <taxon>Bacillati</taxon>
        <taxon>Actinomycetota</taxon>
        <taxon>Actinomycetes</taxon>
        <taxon>Kitasatosporales</taxon>
        <taxon>Streptomycetaceae</taxon>
        <taxon>Actinacidiphila</taxon>
    </lineage>
</organism>
<evidence type="ECO:0000313" key="2">
    <source>
        <dbReference type="EMBL" id="SFE07671.1"/>
    </source>
</evidence>
<dbReference type="RefSeq" id="WP_093711545.1">
    <property type="nucleotide sequence ID" value="NZ_FONG01000001.1"/>
</dbReference>
<name>A0A1I1XKE5_9ACTN</name>
<dbReference type="OrthoDB" id="4350368at2"/>
<protein>
    <submittedName>
        <fullName evidence="2">Uncharacterized protein</fullName>
    </submittedName>
</protein>
<sequence>MVDFALDYTVLHTARKDLHDLADKIGPTLKSSDYATLGNDESGEAADVFGDAQLTAAFSTLYYRSKHPMEKAEDDLRQLGDTFGAVADGFFNMDAQIAEGAGIMSADMGLSDWIGKHKAWEGHDQWVKDHDLWEQYQANPDACDVSDGQTAPDFCKAFDPGPEPKDPGPPPTDKTLTTADGGTVHTQLTLDGDYNVVTEKTTVTTGAGQTYTSTTTYQDDHRSYVTDTTYADNSTAHSDVHINEDGSGTMTVTDGDGKKSDYTRTGTGAQWKLVGDEDGDGVVDSEEEPDPSYDYIGY</sequence>
<reference evidence="2 3" key="1">
    <citation type="submission" date="2016-10" db="EMBL/GenBank/DDBJ databases">
        <authorList>
            <person name="de Groot N.N."/>
        </authorList>
    </citation>
    <scope>NUCLEOTIDE SEQUENCE [LARGE SCALE GENOMIC DNA]</scope>
    <source>
        <strain evidence="2 3">CGMCC 4.3510</strain>
    </source>
</reference>
<gene>
    <name evidence="2" type="ORF">SAMN05216251_101422</name>
</gene>
<proteinExistence type="predicted"/>
<evidence type="ECO:0000256" key="1">
    <source>
        <dbReference type="SAM" id="MobiDB-lite"/>
    </source>
</evidence>
<dbReference type="STRING" id="380248.SAMN05216251_101422"/>
<feature type="compositionally biased region" description="Acidic residues" evidence="1">
    <location>
        <begin position="276"/>
        <end position="291"/>
    </location>
</feature>
<evidence type="ECO:0000313" key="3">
    <source>
        <dbReference type="Proteomes" id="UP000199323"/>
    </source>
</evidence>
<dbReference type="EMBL" id="FONG01000001">
    <property type="protein sequence ID" value="SFE07671.1"/>
    <property type="molecule type" value="Genomic_DNA"/>
</dbReference>
<keyword evidence="3" id="KW-1185">Reference proteome</keyword>
<dbReference type="AlphaFoldDB" id="A0A1I1XKE5"/>
<feature type="region of interest" description="Disordered" evidence="1">
    <location>
        <begin position="159"/>
        <end position="180"/>
    </location>
</feature>